<dbReference type="InterPro" id="IPR011701">
    <property type="entry name" value="MFS"/>
</dbReference>
<dbReference type="InterPro" id="IPR036259">
    <property type="entry name" value="MFS_trans_sf"/>
</dbReference>
<feature type="transmembrane region" description="Helical" evidence="6">
    <location>
        <begin position="367"/>
        <end position="385"/>
    </location>
</feature>
<feature type="transmembrane region" description="Helical" evidence="6">
    <location>
        <begin position="114"/>
        <end position="137"/>
    </location>
</feature>
<feature type="transmembrane region" description="Helical" evidence="6">
    <location>
        <begin position="391"/>
        <end position="409"/>
    </location>
</feature>
<evidence type="ECO:0000256" key="1">
    <source>
        <dbReference type="ARBA" id="ARBA00004141"/>
    </source>
</evidence>
<feature type="transmembrane region" description="Helical" evidence="6">
    <location>
        <begin position="26"/>
        <end position="46"/>
    </location>
</feature>
<feature type="transmembrane region" description="Helical" evidence="6">
    <location>
        <begin position="205"/>
        <end position="226"/>
    </location>
</feature>
<feature type="transmembrane region" description="Helical" evidence="6">
    <location>
        <begin position="460"/>
        <end position="478"/>
    </location>
</feature>
<evidence type="ECO:0000256" key="2">
    <source>
        <dbReference type="ARBA" id="ARBA00022692"/>
    </source>
</evidence>
<sequence>MMSPTPDNGQPRQADRTDAHGTLWRPITLIWAMLFFQAFGVMVSIAPQTRLFEDIACRRYFGGGNLDEESCKDPAVQDMVNELFGWQLFFDGIPGLVMALYYGAMADEKGRKPVLMLSLIGQGLGAAWILLMCWIQIDPRWTWLSSAFYFIGGGGTVFNAAAMMILTDASLESFRSKAFFYAQGVTIVGEMLAPPLGAYLMRTSLWVPIIIGFACLLLAVALTVVMPETRFAALARDSRDDEQVHHGPGPSESEEISDSQGSGSETDVQGRFEAAVEHTSSTVGFILQHRNLVLLMACFFSADFAQQSLAILLRYVSARYSIPLAKASYLFSFQAFGQMLAYGIVLPLLDTTLVSRFGLLPRVKDLYLSRLSVMLLAISFAVLAFAPRFDFVLIGIAVYTFGTGFQSFARSLVSSLVDTDMIGTVFTALAIMDTMAVLLAGPVNAAVLKWSMRLEGVGKGLPYLLAFVLSGLTTIVLAQVRIQNPTSQDGLVDEEQRLLSNGEDDSQRASPRQD</sequence>
<keyword evidence="3 6" id="KW-1133">Transmembrane helix</keyword>
<comment type="subcellular location">
    <subcellularLocation>
        <location evidence="1">Membrane</location>
        <topology evidence="1">Multi-pass membrane protein</topology>
    </subcellularLocation>
</comment>
<reference evidence="7 8" key="1">
    <citation type="submission" date="2024-03" db="EMBL/GenBank/DDBJ databases">
        <title>A high-quality draft genome sequence of Diaporthe vaccinii, a causative agent of upright dieback and viscid rot disease in cranberry plants.</title>
        <authorList>
            <person name="Sarrasin M."/>
            <person name="Lang B.F."/>
            <person name="Burger G."/>
        </authorList>
    </citation>
    <scope>NUCLEOTIDE SEQUENCE [LARGE SCALE GENOMIC DNA]</scope>
    <source>
        <strain evidence="7 8">IS7</strain>
    </source>
</reference>
<dbReference type="Proteomes" id="UP001600888">
    <property type="component" value="Unassembled WGS sequence"/>
</dbReference>
<organism evidence="7 8">
    <name type="scientific">Diaporthe vaccinii</name>
    <dbReference type="NCBI Taxonomy" id="105482"/>
    <lineage>
        <taxon>Eukaryota</taxon>
        <taxon>Fungi</taxon>
        <taxon>Dikarya</taxon>
        <taxon>Ascomycota</taxon>
        <taxon>Pezizomycotina</taxon>
        <taxon>Sordariomycetes</taxon>
        <taxon>Sordariomycetidae</taxon>
        <taxon>Diaporthales</taxon>
        <taxon>Diaporthaceae</taxon>
        <taxon>Diaporthe</taxon>
        <taxon>Diaporthe eres species complex</taxon>
    </lineage>
</organism>
<keyword evidence="4 6" id="KW-0472">Membrane</keyword>
<evidence type="ECO:0000256" key="3">
    <source>
        <dbReference type="ARBA" id="ARBA00022989"/>
    </source>
</evidence>
<evidence type="ECO:0000313" key="7">
    <source>
        <dbReference type="EMBL" id="KAL2287323.1"/>
    </source>
</evidence>
<comment type="caution">
    <text evidence="7">The sequence shown here is derived from an EMBL/GenBank/DDBJ whole genome shotgun (WGS) entry which is preliminary data.</text>
</comment>
<dbReference type="PANTHER" id="PTHR23507">
    <property type="entry name" value="ZGC:174356"/>
    <property type="match status" value="1"/>
</dbReference>
<gene>
    <name evidence="7" type="ORF">FJTKL_05807</name>
</gene>
<dbReference type="Gene3D" id="1.20.1250.20">
    <property type="entry name" value="MFS general substrate transporter like domains"/>
    <property type="match status" value="1"/>
</dbReference>
<evidence type="ECO:0000313" key="8">
    <source>
        <dbReference type="Proteomes" id="UP001600888"/>
    </source>
</evidence>
<feature type="transmembrane region" description="Helical" evidence="6">
    <location>
        <begin position="143"/>
        <end position="166"/>
    </location>
</feature>
<keyword evidence="2 6" id="KW-0812">Transmembrane</keyword>
<keyword evidence="8" id="KW-1185">Reference proteome</keyword>
<dbReference type="PANTHER" id="PTHR23507:SF1">
    <property type="entry name" value="FI18259P1-RELATED"/>
    <property type="match status" value="1"/>
</dbReference>
<feature type="transmembrane region" description="Helical" evidence="6">
    <location>
        <begin position="83"/>
        <end position="102"/>
    </location>
</feature>
<evidence type="ECO:0008006" key="9">
    <source>
        <dbReference type="Google" id="ProtNLM"/>
    </source>
</evidence>
<feature type="transmembrane region" description="Helical" evidence="6">
    <location>
        <begin position="421"/>
        <end position="440"/>
    </location>
</feature>
<protein>
    <recommendedName>
        <fullName evidence="9">Major facilitator superfamily (MFS) profile domain-containing protein</fullName>
    </recommendedName>
</protein>
<name>A0ABR4EXZ7_9PEZI</name>
<accession>A0ABR4EXZ7</accession>
<feature type="transmembrane region" description="Helical" evidence="6">
    <location>
        <begin position="335"/>
        <end position="355"/>
    </location>
</feature>
<evidence type="ECO:0000256" key="5">
    <source>
        <dbReference type="SAM" id="MobiDB-lite"/>
    </source>
</evidence>
<feature type="transmembrane region" description="Helical" evidence="6">
    <location>
        <begin position="178"/>
        <end position="199"/>
    </location>
</feature>
<dbReference type="EMBL" id="JBAWTH010000020">
    <property type="protein sequence ID" value="KAL2287323.1"/>
    <property type="molecule type" value="Genomic_DNA"/>
</dbReference>
<evidence type="ECO:0000256" key="4">
    <source>
        <dbReference type="ARBA" id="ARBA00023136"/>
    </source>
</evidence>
<feature type="region of interest" description="Disordered" evidence="5">
    <location>
        <begin position="237"/>
        <end position="266"/>
    </location>
</feature>
<evidence type="ECO:0000256" key="6">
    <source>
        <dbReference type="SAM" id="Phobius"/>
    </source>
</evidence>
<dbReference type="Pfam" id="PF07690">
    <property type="entry name" value="MFS_1"/>
    <property type="match status" value="1"/>
</dbReference>
<dbReference type="SUPFAM" id="SSF103473">
    <property type="entry name" value="MFS general substrate transporter"/>
    <property type="match status" value="1"/>
</dbReference>
<proteinExistence type="predicted"/>